<sequence>MALRLCIPECRRSPAHPLHPPVFEIPLRIQIEGPTIAIERLLPAISWHTNDVTNLEFPQPAGPALASLAFQAIYGRRPKADDVVLQDEYLGWIVEKPLSRIDYYGVTFDHLVPANECDPEVLQINIIETENDGGLYANTWLPFVVNVKEFEGQKVLAVPRCCQKRRGTQDRERVNTLVSERRAMADLAMT</sequence>
<proteinExistence type="predicted"/>
<dbReference type="RefSeq" id="XP_045962871.1">
    <property type="nucleotide sequence ID" value="XM_046097456.1"/>
</dbReference>
<comment type="caution">
    <text evidence="1">The sequence shown here is derived from an EMBL/GenBank/DDBJ whole genome shotgun (WGS) entry which is preliminary data.</text>
</comment>
<dbReference type="AlphaFoldDB" id="A0A9P9A0P6"/>
<organism evidence="1 2">
    <name type="scientific">Truncatella angustata</name>
    <dbReference type="NCBI Taxonomy" id="152316"/>
    <lineage>
        <taxon>Eukaryota</taxon>
        <taxon>Fungi</taxon>
        <taxon>Dikarya</taxon>
        <taxon>Ascomycota</taxon>
        <taxon>Pezizomycotina</taxon>
        <taxon>Sordariomycetes</taxon>
        <taxon>Xylariomycetidae</taxon>
        <taxon>Amphisphaeriales</taxon>
        <taxon>Sporocadaceae</taxon>
        <taxon>Truncatella</taxon>
    </lineage>
</organism>
<name>A0A9P9A0P6_9PEZI</name>
<dbReference type="Proteomes" id="UP000758603">
    <property type="component" value="Unassembled WGS sequence"/>
</dbReference>
<dbReference type="OrthoDB" id="5150140at2759"/>
<accession>A0A9P9A0P6</accession>
<dbReference type="GeneID" id="70126348"/>
<evidence type="ECO:0000313" key="2">
    <source>
        <dbReference type="Proteomes" id="UP000758603"/>
    </source>
</evidence>
<gene>
    <name evidence="1" type="ORF">BKA67DRAFT_512186</name>
</gene>
<dbReference type="EMBL" id="JAGPXC010000002">
    <property type="protein sequence ID" value="KAH6658637.1"/>
    <property type="molecule type" value="Genomic_DNA"/>
</dbReference>
<protein>
    <submittedName>
        <fullName evidence="1">Uncharacterized protein</fullName>
    </submittedName>
</protein>
<evidence type="ECO:0000313" key="1">
    <source>
        <dbReference type="EMBL" id="KAH6658637.1"/>
    </source>
</evidence>
<keyword evidence="2" id="KW-1185">Reference proteome</keyword>
<reference evidence="1" key="1">
    <citation type="journal article" date="2021" name="Nat. Commun.">
        <title>Genetic determinants of endophytism in the Arabidopsis root mycobiome.</title>
        <authorList>
            <person name="Mesny F."/>
            <person name="Miyauchi S."/>
            <person name="Thiergart T."/>
            <person name="Pickel B."/>
            <person name="Atanasova L."/>
            <person name="Karlsson M."/>
            <person name="Huettel B."/>
            <person name="Barry K.W."/>
            <person name="Haridas S."/>
            <person name="Chen C."/>
            <person name="Bauer D."/>
            <person name="Andreopoulos W."/>
            <person name="Pangilinan J."/>
            <person name="LaButti K."/>
            <person name="Riley R."/>
            <person name="Lipzen A."/>
            <person name="Clum A."/>
            <person name="Drula E."/>
            <person name="Henrissat B."/>
            <person name="Kohler A."/>
            <person name="Grigoriev I.V."/>
            <person name="Martin F.M."/>
            <person name="Hacquard S."/>
        </authorList>
    </citation>
    <scope>NUCLEOTIDE SEQUENCE</scope>
    <source>
        <strain evidence="1">MPI-SDFR-AT-0073</strain>
    </source>
</reference>